<dbReference type="CDD" id="cd04301">
    <property type="entry name" value="NAT_SF"/>
    <property type="match status" value="1"/>
</dbReference>
<dbReference type="Proteomes" id="UP000681526">
    <property type="component" value="Unassembled WGS sequence"/>
</dbReference>
<feature type="domain" description="N-acetyltransferase" evidence="2">
    <location>
        <begin position="6"/>
        <end position="194"/>
    </location>
</feature>
<sequence length="203" mass="23211">MNADVMEIRPMSGCGESVRREAALVFVDGFYRELSFLSPDRDRLADAFAPMINPDAFWLAVRNGAVVGILACSDRTKQAIRLDRERMRKSFGLLKSSIAYRVMKGEFVKGKWYPEGTGYIECVATSSAARRQGVASALLRFVLQHAPYRRYALDLMDTNTEARRLYDKMGFVESKRVREPFGRIKGFKERVFMEWPGGKSDWK</sequence>
<proteinExistence type="predicted"/>
<dbReference type="EMBL" id="CAJRAY010000005">
    <property type="protein sequence ID" value="CAG5077070.1"/>
    <property type="molecule type" value="Genomic_DNA"/>
</dbReference>
<comment type="caution">
    <text evidence="3">The sequence shown here is derived from an EMBL/GenBank/DDBJ whole genome shotgun (WGS) entry which is preliminary data.</text>
</comment>
<evidence type="ECO:0000259" key="2">
    <source>
        <dbReference type="PROSITE" id="PS51186"/>
    </source>
</evidence>
<dbReference type="SUPFAM" id="SSF55729">
    <property type="entry name" value="Acyl-CoA N-acyltransferases (Nat)"/>
    <property type="match status" value="1"/>
</dbReference>
<protein>
    <submittedName>
        <fullName evidence="3">BH0988 protein,N-acetyltransferase</fullName>
    </submittedName>
</protein>
<dbReference type="Pfam" id="PF00583">
    <property type="entry name" value="Acetyltransf_1"/>
    <property type="match status" value="1"/>
</dbReference>
<keyword evidence="1" id="KW-0808">Transferase</keyword>
<name>A0ABM8UZK7_THEXY</name>
<dbReference type="PANTHER" id="PTHR13947">
    <property type="entry name" value="GNAT FAMILY N-ACETYLTRANSFERASE"/>
    <property type="match status" value="1"/>
</dbReference>
<evidence type="ECO:0000313" key="3">
    <source>
        <dbReference type="EMBL" id="CAG5077070.1"/>
    </source>
</evidence>
<dbReference type="InterPro" id="IPR000182">
    <property type="entry name" value="GNAT_dom"/>
</dbReference>
<dbReference type="Gene3D" id="3.40.630.30">
    <property type="match status" value="1"/>
</dbReference>
<dbReference type="InterPro" id="IPR016181">
    <property type="entry name" value="Acyl_CoA_acyltransferase"/>
</dbReference>
<dbReference type="PROSITE" id="PS51186">
    <property type="entry name" value="GNAT"/>
    <property type="match status" value="1"/>
</dbReference>
<dbReference type="RefSeq" id="WP_213483124.1">
    <property type="nucleotide sequence ID" value="NZ_CAJRAY010000005.1"/>
</dbReference>
<dbReference type="PANTHER" id="PTHR13947:SF37">
    <property type="entry name" value="LD18367P"/>
    <property type="match status" value="1"/>
</dbReference>
<evidence type="ECO:0000313" key="4">
    <source>
        <dbReference type="Proteomes" id="UP000681526"/>
    </source>
</evidence>
<accession>A0ABM8UZK7</accession>
<dbReference type="InterPro" id="IPR050769">
    <property type="entry name" value="NAT_camello-type"/>
</dbReference>
<gene>
    <name evidence="3" type="primary">txxe 616</name>
    <name evidence="3" type="ORF">TXXE_01120</name>
</gene>
<reference evidence="3 4" key="1">
    <citation type="submission" date="2021-04" db="EMBL/GenBank/DDBJ databases">
        <authorList>
            <person name="Rakotoarivonina H."/>
        </authorList>
    </citation>
    <scope>NUCLEOTIDE SEQUENCE [LARGE SCALE GENOMIC DNA]</scope>
    <source>
        <strain evidence="3 4">XE</strain>
    </source>
</reference>
<keyword evidence="4" id="KW-1185">Reference proteome</keyword>
<evidence type="ECO:0000256" key="1">
    <source>
        <dbReference type="ARBA" id="ARBA00022679"/>
    </source>
</evidence>
<organism evidence="3 4">
    <name type="scientific">Thermobacillus xylanilyticus</name>
    <dbReference type="NCBI Taxonomy" id="76633"/>
    <lineage>
        <taxon>Bacteria</taxon>
        <taxon>Bacillati</taxon>
        <taxon>Bacillota</taxon>
        <taxon>Bacilli</taxon>
        <taxon>Bacillales</taxon>
        <taxon>Paenibacillaceae</taxon>
        <taxon>Thermobacillus</taxon>
    </lineage>
</organism>